<accession>A0A3N4IBR4</accession>
<evidence type="ECO:0000256" key="6">
    <source>
        <dbReference type="PROSITE-ProRule" id="PRU10141"/>
    </source>
</evidence>
<evidence type="ECO:0000256" key="5">
    <source>
        <dbReference type="ARBA" id="ARBA00022840"/>
    </source>
</evidence>
<keyword evidence="5 6" id="KW-0067">ATP-binding</keyword>
<feature type="compositionally biased region" description="Acidic residues" evidence="7">
    <location>
        <begin position="271"/>
        <end position="290"/>
    </location>
</feature>
<keyword evidence="1" id="KW-0723">Serine/threonine-protein kinase</keyword>
<dbReference type="InterPro" id="IPR017441">
    <property type="entry name" value="Protein_kinase_ATP_BS"/>
</dbReference>
<name>A0A3N4IBR4_ASCIM</name>
<gene>
    <name evidence="9" type="ORF">BJ508DRAFT_375997</name>
</gene>
<sequence length="592" mass="66548">MLETSRKREPTSLLRIGELHSSKQPINRQTPLQRHPSTFNAIMVRVRFPRKGDYRRVETSVAYYRSKQLLVQIGDTFKNGAYTIRHRLGDGVHSIVWLAESSDASKPRFVAIKVFTAGCSAVNKPVLDTIRRAKQENRPSSFWLDKKVFEGGEHLLDVLDEFVVRGREGYHVCLVMKLVGPELFSFIPQYRKELPYDLPERAIMCIGVHVAQALSFLHRQGIVHGDVQPHNITFQLPFEASSTNVSTLLGEPEAIGESFCDMVNGGAFEVDTDDEEEDDDDSEGSEEEDPYSGLTVIDHSEVSWVEFQEVARGINPAISPSGNFQSLSKNAPQNPGNESNPIPSEGVNGNATQHSTPNNKQPDFNARSKYGPDFYILSPDPSVWWPMIVSQADPKVTLIDYTCSFFLKDSKVSDVRIRTPDAYAPPEASSDTFKPLYSTESDMWSLGCILFVLFSRTIELTITSTFIGSISLTHHFVNLAQILGKGDPLPDCFLQLIKQTDSESAELFEGFHDHYENNDWGSIAPEGFCWKLRDGTLDERLQKARDARIAEGWDERNVDLLVQIIKGTLKWDPKERLKAEEVVECLARSGLC</sequence>
<keyword evidence="4 9" id="KW-0418">Kinase</keyword>
<dbReference type="GO" id="GO:0005524">
    <property type="term" value="F:ATP binding"/>
    <property type="evidence" value="ECO:0007669"/>
    <property type="project" value="UniProtKB-UniRule"/>
</dbReference>
<dbReference type="Gene3D" id="1.10.510.10">
    <property type="entry name" value="Transferase(Phosphotransferase) domain 1"/>
    <property type="match status" value="2"/>
</dbReference>
<dbReference type="InterPro" id="IPR000719">
    <property type="entry name" value="Prot_kinase_dom"/>
</dbReference>
<keyword evidence="10" id="KW-1185">Reference proteome</keyword>
<dbReference type="AlphaFoldDB" id="A0A3N4IBR4"/>
<evidence type="ECO:0000256" key="4">
    <source>
        <dbReference type="ARBA" id="ARBA00022777"/>
    </source>
</evidence>
<reference evidence="9 10" key="1">
    <citation type="journal article" date="2018" name="Nat. Ecol. Evol.">
        <title>Pezizomycetes genomes reveal the molecular basis of ectomycorrhizal truffle lifestyle.</title>
        <authorList>
            <person name="Murat C."/>
            <person name="Payen T."/>
            <person name="Noel B."/>
            <person name="Kuo A."/>
            <person name="Morin E."/>
            <person name="Chen J."/>
            <person name="Kohler A."/>
            <person name="Krizsan K."/>
            <person name="Balestrini R."/>
            <person name="Da Silva C."/>
            <person name="Montanini B."/>
            <person name="Hainaut M."/>
            <person name="Levati E."/>
            <person name="Barry K.W."/>
            <person name="Belfiori B."/>
            <person name="Cichocki N."/>
            <person name="Clum A."/>
            <person name="Dockter R.B."/>
            <person name="Fauchery L."/>
            <person name="Guy J."/>
            <person name="Iotti M."/>
            <person name="Le Tacon F."/>
            <person name="Lindquist E.A."/>
            <person name="Lipzen A."/>
            <person name="Malagnac F."/>
            <person name="Mello A."/>
            <person name="Molinier V."/>
            <person name="Miyauchi S."/>
            <person name="Poulain J."/>
            <person name="Riccioni C."/>
            <person name="Rubini A."/>
            <person name="Sitrit Y."/>
            <person name="Splivallo R."/>
            <person name="Traeger S."/>
            <person name="Wang M."/>
            <person name="Zifcakova L."/>
            <person name="Wipf D."/>
            <person name="Zambonelli A."/>
            <person name="Paolocci F."/>
            <person name="Nowrousian M."/>
            <person name="Ottonello S."/>
            <person name="Baldrian P."/>
            <person name="Spatafora J.W."/>
            <person name="Henrissat B."/>
            <person name="Nagy L.G."/>
            <person name="Aury J.M."/>
            <person name="Wincker P."/>
            <person name="Grigoriev I.V."/>
            <person name="Bonfante P."/>
            <person name="Martin F.M."/>
        </authorList>
    </citation>
    <scope>NUCLEOTIDE SEQUENCE [LARGE SCALE GENOMIC DNA]</scope>
    <source>
        <strain evidence="9 10">RN42</strain>
    </source>
</reference>
<feature type="region of interest" description="Disordered" evidence="7">
    <location>
        <begin position="271"/>
        <end position="295"/>
    </location>
</feature>
<protein>
    <submittedName>
        <fullName evidence="9">Kinase-like protein</fullName>
    </submittedName>
</protein>
<evidence type="ECO:0000256" key="7">
    <source>
        <dbReference type="SAM" id="MobiDB-lite"/>
    </source>
</evidence>
<dbReference type="STRING" id="1160509.A0A3N4IBR4"/>
<dbReference type="EMBL" id="ML119674">
    <property type="protein sequence ID" value="RPA82088.1"/>
    <property type="molecule type" value="Genomic_DNA"/>
</dbReference>
<feature type="compositionally biased region" description="Polar residues" evidence="7">
    <location>
        <begin position="321"/>
        <end position="362"/>
    </location>
</feature>
<dbReference type="SMART" id="SM00220">
    <property type="entry name" value="S_TKc"/>
    <property type="match status" value="1"/>
</dbReference>
<dbReference type="PROSITE" id="PS00107">
    <property type="entry name" value="PROTEIN_KINASE_ATP"/>
    <property type="match status" value="1"/>
</dbReference>
<proteinExistence type="predicted"/>
<keyword evidence="3 6" id="KW-0547">Nucleotide-binding</keyword>
<dbReference type="Gene3D" id="3.30.200.20">
    <property type="entry name" value="Phosphorylase Kinase, domain 1"/>
    <property type="match status" value="1"/>
</dbReference>
<dbReference type="OrthoDB" id="5979581at2759"/>
<dbReference type="Proteomes" id="UP000275078">
    <property type="component" value="Unassembled WGS sequence"/>
</dbReference>
<dbReference type="InterPro" id="IPR011009">
    <property type="entry name" value="Kinase-like_dom_sf"/>
</dbReference>
<evidence type="ECO:0000256" key="1">
    <source>
        <dbReference type="ARBA" id="ARBA00022527"/>
    </source>
</evidence>
<organism evidence="9 10">
    <name type="scientific">Ascobolus immersus RN42</name>
    <dbReference type="NCBI Taxonomy" id="1160509"/>
    <lineage>
        <taxon>Eukaryota</taxon>
        <taxon>Fungi</taxon>
        <taxon>Dikarya</taxon>
        <taxon>Ascomycota</taxon>
        <taxon>Pezizomycotina</taxon>
        <taxon>Pezizomycetes</taxon>
        <taxon>Pezizales</taxon>
        <taxon>Ascobolaceae</taxon>
        <taxon>Ascobolus</taxon>
    </lineage>
</organism>
<evidence type="ECO:0000313" key="9">
    <source>
        <dbReference type="EMBL" id="RPA82088.1"/>
    </source>
</evidence>
<evidence type="ECO:0000259" key="8">
    <source>
        <dbReference type="PROSITE" id="PS50011"/>
    </source>
</evidence>
<dbReference type="PANTHER" id="PTHR45646">
    <property type="entry name" value="SERINE/THREONINE-PROTEIN KINASE DOA-RELATED"/>
    <property type="match status" value="1"/>
</dbReference>
<dbReference type="GO" id="GO:0043484">
    <property type="term" value="P:regulation of RNA splicing"/>
    <property type="evidence" value="ECO:0007669"/>
    <property type="project" value="TreeGrafter"/>
</dbReference>
<dbReference type="PROSITE" id="PS50011">
    <property type="entry name" value="PROTEIN_KINASE_DOM"/>
    <property type="match status" value="1"/>
</dbReference>
<keyword evidence="2" id="KW-0808">Transferase</keyword>
<evidence type="ECO:0000256" key="2">
    <source>
        <dbReference type="ARBA" id="ARBA00022679"/>
    </source>
</evidence>
<evidence type="ECO:0000313" key="10">
    <source>
        <dbReference type="Proteomes" id="UP000275078"/>
    </source>
</evidence>
<dbReference type="GO" id="GO:0004674">
    <property type="term" value="F:protein serine/threonine kinase activity"/>
    <property type="evidence" value="ECO:0007669"/>
    <property type="project" value="UniProtKB-KW"/>
</dbReference>
<feature type="domain" description="Protein kinase" evidence="8">
    <location>
        <begin position="82"/>
        <end position="591"/>
    </location>
</feature>
<dbReference type="PANTHER" id="PTHR45646:SF11">
    <property type="entry name" value="SERINE_THREONINE-PROTEIN KINASE DOA"/>
    <property type="match status" value="1"/>
</dbReference>
<evidence type="ECO:0000256" key="3">
    <source>
        <dbReference type="ARBA" id="ARBA00022741"/>
    </source>
</evidence>
<dbReference type="InterPro" id="IPR051175">
    <property type="entry name" value="CLK_kinases"/>
</dbReference>
<feature type="binding site" evidence="6">
    <location>
        <position position="113"/>
    </location>
    <ligand>
        <name>ATP</name>
        <dbReference type="ChEBI" id="CHEBI:30616"/>
    </ligand>
</feature>
<dbReference type="SUPFAM" id="SSF56112">
    <property type="entry name" value="Protein kinase-like (PK-like)"/>
    <property type="match status" value="1"/>
</dbReference>
<feature type="region of interest" description="Disordered" evidence="7">
    <location>
        <begin position="321"/>
        <end position="364"/>
    </location>
</feature>
<dbReference type="GO" id="GO:0005634">
    <property type="term" value="C:nucleus"/>
    <property type="evidence" value="ECO:0007669"/>
    <property type="project" value="TreeGrafter"/>
</dbReference>